<evidence type="ECO:0000313" key="3">
    <source>
        <dbReference type="Proteomes" id="UP001165190"/>
    </source>
</evidence>
<evidence type="ECO:0000256" key="1">
    <source>
        <dbReference type="SAM" id="Phobius"/>
    </source>
</evidence>
<keyword evidence="3" id="KW-1185">Reference proteome</keyword>
<feature type="transmembrane region" description="Helical" evidence="1">
    <location>
        <begin position="12"/>
        <end position="35"/>
    </location>
</feature>
<feature type="transmembrane region" description="Helical" evidence="1">
    <location>
        <begin position="47"/>
        <end position="70"/>
    </location>
</feature>
<sequence>MSSKGPSPLVPSLMVGVLGLVIFGPTLLSVMEYVMPLFEAGDSESGSFYAVLLLVLLLLLILVQLLSTFYPTSPIVSVHHYQTSSSSAGFDDEFGFGTLLFVFMFLVLYHFWSG</sequence>
<gene>
    <name evidence="2" type="ORF">HRI_002547100</name>
</gene>
<proteinExistence type="predicted"/>
<name>A0A9W7I674_HIBTR</name>
<comment type="caution">
    <text evidence="2">The sequence shown here is derived from an EMBL/GenBank/DDBJ whole genome shotgun (WGS) entry which is preliminary data.</text>
</comment>
<keyword evidence="1" id="KW-1133">Transmembrane helix</keyword>
<feature type="transmembrane region" description="Helical" evidence="1">
    <location>
        <begin position="94"/>
        <end position="112"/>
    </location>
</feature>
<organism evidence="2 3">
    <name type="scientific">Hibiscus trionum</name>
    <name type="common">Flower of an hour</name>
    <dbReference type="NCBI Taxonomy" id="183268"/>
    <lineage>
        <taxon>Eukaryota</taxon>
        <taxon>Viridiplantae</taxon>
        <taxon>Streptophyta</taxon>
        <taxon>Embryophyta</taxon>
        <taxon>Tracheophyta</taxon>
        <taxon>Spermatophyta</taxon>
        <taxon>Magnoliopsida</taxon>
        <taxon>eudicotyledons</taxon>
        <taxon>Gunneridae</taxon>
        <taxon>Pentapetalae</taxon>
        <taxon>rosids</taxon>
        <taxon>malvids</taxon>
        <taxon>Malvales</taxon>
        <taxon>Malvaceae</taxon>
        <taxon>Malvoideae</taxon>
        <taxon>Hibiscus</taxon>
    </lineage>
</organism>
<dbReference type="Proteomes" id="UP001165190">
    <property type="component" value="Unassembled WGS sequence"/>
</dbReference>
<keyword evidence="1" id="KW-0472">Membrane</keyword>
<protein>
    <recommendedName>
        <fullName evidence="4">Transmembrane protein</fullName>
    </recommendedName>
</protein>
<dbReference type="AlphaFoldDB" id="A0A9W7I674"/>
<evidence type="ECO:0000313" key="2">
    <source>
        <dbReference type="EMBL" id="GMI88778.1"/>
    </source>
</evidence>
<dbReference type="EMBL" id="BSYR01000022">
    <property type="protein sequence ID" value="GMI88778.1"/>
    <property type="molecule type" value="Genomic_DNA"/>
</dbReference>
<keyword evidence="1" id="KW-0812">Transmembrane</keyword>
<dbReference type="OrthoDB" id="1743432at2759"/>
<accession>A0A9W7I674</accession>
<reference evidence="2" key="1">
    <citation type="submission" date="2023-05" db="EMBL/GenBank/DDBJ databases">
        <title>Genome and transcriptome analyses reveal genes involved in the formation of fine ridges on petal epidermal cells in Hibiscus trionum.</title>
        <authorList>
            <person name="Koshimizu S."/>
            <person name="Masuda S."/>
            <person name="Ishii T."/>
            <person name="Shirasu K."/>
            <person name="Hoshino A."/>
            <person name="Arita M."/>
        </authorList>
    </citation>
    <scope>NUCLEOTIDE SEQUENCE</scope>
    <source>
        <strain evidence="2">Hamamatsu line</strain>
    </source>
</reference>
<evidence type="ECO:0008006" key="4">
    <source>
        <dbReference type="Google" id="ProtNLM"/>
    </source>
</evidence>